<gene>
    <name evidence="1" type="ORF">H9K75_20885</name>
</gene>
<keyword evidence="2" id="KW-1185">Reference proteome</keyword>
<dbReference type="AlphaFoldDB" id="A0A7H0GJB2"/>
<protein>
    <submittedName>
        <fullName evidence="1">Uncharacterized protein</fullName>
    </submittedName>
</protein>
<evidence type="ECO:0000313" key="2">
    <source>
        <dbReference type="Proteomes" id="UP000516028"/>
    </source>
</evidence>
<accession>A0A7H0GJB2</accession>
<evidence type="ECO:0000313" key="1">
    <source>
        <dbReference type="EMBL" id="QNP48378.1"/>
    </source>
</evidence>
<dbReference type="Proteomes" id="UP000516028">
    <property type="component" value="Chromosome"/>
</dbReference>
<sequence>MTLRNELTDHEDFINSPDGQDSYIAPAIMDGYKAKPVQALATRTKVNFSILRSKYTHALTPIAVTAAATTILFGGYEVIKAIVSLF</sequence>
<dbReference type="RefSeq" id="WP_187723976.1">
    <property type="nucleotide sequence ID" value="NZ_CP060783.1"/>
</dbReference>
<dbReference type="EMBL" id="CP060783">
    <property type="protein sequence ID" value="QNP48378.1"/>
    <property type="molecule type" value="Genomic_DNA"/>
</dbReference>
<reference evidence="1 2" key="1">
    <citation type="submission" date="2020-08" db="EMBL/GenBank/DDBJ databases">
        <title>Genome sequence of Diaphorobacter aerolatus KACC 16536T.</title>
        <authorList>
            <person name="Hyun D.-W."/>
            <person name="Bae J.-W."/>
        </authorList>
    </citation>
    <scope>NUCLEOTIDE SEQUENCE [LARGE SCALE GENOMIC DNA]</scope>
    <source>
        <strain evidence="1 2">KACC 16536</strain>
    </source>
</reference>
<name>A0A7H0GJB2_9BURK</name>
<organism evidence="1 2">
    <name type="scientific">Diaphorobacter aerolatus</name>
    <dbReference type="NCBI Taxonomy" id="1288495"/>
    <lineage>
        <taxon>Bacteria</taxon>
        <taxon>Pseudomonadati</taxon>
        <taxon>Pseudomonadota</taxon>
        <taxon>Betaproteobacteria</taxon>
        <taxon>Burkholderiales</taxon>
        <taxon>Comamonadaceae</taxon>
        <taxon>Diaphorobacter</taxon>
    </lineage>
</organism>
<proteinExistence type="predicted"/>
<dbReference type="KEGG" id="daer:H9K75_20885"/>